<organism evidence="2 3">
    <name type="scientific">Acropora cervicornis</name>
    <name type="common">Staghorn coral</name>
    <dbReference type="NCBI Taxonomy" id="6130"/>
    <lineage>
        <taxon>Eukaryota</taxon>
        <taxon>Metazoa</taxon>
        <taxon>Cnidaria</taxon>
        <taxon>Anthozoa</taxon>
        <taxon>Hexacorallia</taxon>
        <taxon>Scleractinia</taxon>
        <taxon>Astrocoeniina</taxon>
        <taxon>Acroporidae</taxon>
        <taxon>Acropora</taxon>
    </lineage>
</organism>
<evidence type="ECO:0000313" key="2">
    <source>
        <dbReference type="EMBL" id="KAK2555196.1"/>
    </source>
</evidence>
<evidence type="ECO:0000313" key="3">
    <source>
        <dbReference type="Proteomes" id="UP001249851"/>
    </source>
</evidence>
<dbReference type="EMBL" id="JARQWQ010000064">
    <property type="protein sequence ID" value="KAK2555196.1"/>
    <property type="molecule type" value="Genomic_DNA"/>
</dbReference>
<accession>A0AAD9UZ32</accession>
<feature type="compositionally biased region" description="Polar residues" evidence="1">
    <location>
        <begin position="80"/>
        <end position="104"/>
    </location>
</feature>
<dbReference type="Proteomes" id="UP001249851">
    <property type="component" value="Unassembled WGS sequence"/>
</dbReference>
<protein>
    <submittedName>
        <fullName evidence="2">Uncharacterized protein</fullName>
    </submittedName>
</protein>
<evidence type="ECO:0000256" key="1">
    <source>
        <dbReference type="SAM" id="MobiDB-lite"/>
    </source>
</evidence>
<comment type="caution">
    <text evidence="2">The sequence shown here is derived from an EMBL/GenBank/DDBJ whole genome shotgun (WGS) entry which is preliminary data.</text>
</comment>
<dbReference type="AlphaFoldDB" id="A0AAD9UZ32"/>
<reference evidence="2" key="2">
    <citation type="journal article" date="2023" name="Science">
        <title>Genomic signatures of disease resistance in endangered staghorn corals.</title>
        <authorList>
            <person name="Vollmer S.V."/>
            <person name="Selwyn J.D."/>
            <person name="Despard B.A."/>
            <person name="Roesel C.L."/>
        </authorList>
    </citation>
    <scope>NUCLEOTIDE SEQUENCE</scope>
    <source>
        <strain evidence="2">K2</strain>
    </source>
</reference>
<sequence length="176" mass="19506">MYLTRLLRTQDSGTYQNGQHRFHTEVRFGKLATLENVLKVCAREFLDIKESSDLSYGQISDTSGKSLQDSGSPKEVWSPISRSQKSVTSGRSNVSLIATHSAKSPNEGVEEVEDLSKEKLLQAGKSIYPNTGDLQDPRGFNMGDDVALKEYLCSVKEQATAKGRSLRKMAMKEVQT</sequence>
<proteinExistence type="predicted"/>
<feature type="compositionally biased region" description="Polar residues" evidence="1">
    <location>
        <begin position="55"/>
        <end position="71"/>
    </location>
</feature>
<feature type="region of interest" description="Disordered" evidence="1">
    <location>
        <begin position="55"/>
        <end position="109"/>
    </location>
</feature>
<keyword evidence="3" id="KW-1185">Reference proteome</keyword>
<gene>
    <name evidence="2" type="ORF">P5673_023173</name>
</gene>
<name>A0AAD9UZ32_ACRCE</name>
<reference evidence="2" key="1">
    <citation type="journal article" date="2023" name="G3 (Bethesda)">
        <title>Whole genome assembly and annotation of the endangered Caribbean coral Acropora cervicornis.</title>
        <authorList>
            <person name="Selwyn J.D."/>
            <person name="Vollmer S.V."/>
        </authorList>
    </citation>
    <scope>NUCLEOTIDE SEQUENCE</scope>
    <source>
        <strain evidence="2">K2</strain>
    </source>
</reference>